<dbReference type="EMBL" id="JAVRHN010000006">
    <property type="protein sequence ID" value="MDT0686642.1"/>
    <property type="molecule type" value="Genomic_DNA"/>
</dbReference>
<keyword evidence="10 11" id="KW-0119">Carbohydrate metabolism</keyword>
<dbReference type="InterPro" id="IPR014718">
    <property type="entry name" value="GH-type_carb-bd"/>
</dbReference>
<evidence type="ECO:0000256" key="8">
    <source>
        <dbReference type="ARBA" id="ARBA00022837"/>
    </source>
</evidence>
<keyword evidence="9 11" id="KW-0413">Isomerase</keyword>
<comment type="cofactor">
    <cofactor evidence="2">
        <name>Ca(2+)</name>
        <dbReference type="ChEBI" id="CHEBI:29108"/>
    </cofactor>
</comment>
<evidence type="ECO:0000256" key="2">
    <source>
        <dbReference type="ARBA" id="ARBA00001913"/>
    </source>
</evidence>
<dbReference type="CDD" id="cd09019">
    <property type="entry name" value="galactose_mutarotase_like"/>
    <property type="match status" value="1"/>
</dbReference>
<evidence type="ECO:0000313" key="12">
    <source>
        <dbReference type="EMBL" id="MDT0686642.1"/>
    </source>
</evidence>
<dbReference type="RefSeq" id="WP_311499966.1">
    <property type="nucleotide sequence ID" value="NZ_JAVRHN010000006.1"/>
</dbReference>
<dbReference type="PIRSF" id="PIRSF005096">
    <property type="entry name" value="GALM"/>
    <property type="match status" value="1"/>
</dbReference>
<evidence type="ECO:0000256" key="6">
    <source>
        <dbReference type="ARBA" id="ARBA00013185"/>
    </source>
</evidence>
<evidence type="ECO:0000256" key="9">
    <source>
        <dbReference type="ARBA" id="ARBA00023235"/>
    </source>
</evidence>
<organism evidence="12 13">
    <name type="scientific">Autumnicola psychrophila</name>
    <dbReference type="NCBI Taxonomy" id="3075592"/>
    <lineage>
        <taxon>Bacteria</taxon>
        <taxon>Pseudomonadati</taxon>
        <taxon>Bacteroidota</taxon>
        <taxon>Flavobacteriia</taxon>
        <taxon>Flavobacteriales</taxon>
        <taxon>Flavobacteriaceae</taxon>
        <taxon>Autumnicola</taxon>
    </lineage>
</organism>
<keyword evidence="13" id="KW-1185">Reference proteome</keyword>
<name>A0ABU3DSF0_9FLAO</name>
<proteinExistence type="inferred from homology"/>
<dbReference type="Gene3D" id="2.70.98.10">
    <property type="match status" value="1"/>
</dbReference>
<evidence type="ECO:0000256" key="3">
    <source>
        <dbReference type="ARBA" id="ARBA00005028"/>
    </source>
</evidence>
<protein>
    <recommendedName>
        <fullName evidence="7 11">Aldose 1-epimerase</fullName>
        <ecNumber evidence="6 11">5.1.3.3</ecNumber>
    </recommendedName>
</protein>
<dbReference type="PANTHER" id="PTHR10091">
    <property type="entry name" value="ALDOSE-1-EPIMERASE"/>
    <property type="match status" value="1"/>
</dbReference>
<comment type="catalytic activity">
    <reaction evidence="1 11">
        <text>alpha-D-glucose = beta-D-glucose</text>
        <dbReference type="Rhea" id="RHEA:10264"/>
        <dbReference type="ChEBI" id="CHEBI:15903"/>
        <dbReference type="ChEBI" id="CHEBI:17925"/>
        <dbReference type="EC" id="5.1.3.3"/>
    </reaction>
</comment>
<evidence type="ECO:0000256" key="7">
    <source>
        <dbReference type="ARBA" id="ARBA00014165"/>
    </source>
</evidence>
<dbReference type="InterPro" id="IPR015443">
    <property type="entry name" value="Aldose_1-epimerase"/>
</dbReference>
<comment type="caution">
    <text evidence="12">The sequence shown here is derived from an EMBL/GenBank/DDBJ whole genome shotgun (WGS) entry which is preliminary data.</text>
</comment>
<evidence type="ECO:0000256" key="11">
    <source>
        <dbReference type="PIRNR" id="PIRNR005096"/>
    </source>
</evidence>
<dbReference type="EC" id="5.1.3.3" evidence="6 11"/>
<dbReference type="Pfam" id="PF01263">
    <property type="entry name" value="Aldose_epim"/>
    <property type="match status" value="1"/>
</dbReference>
<dbReference type="SUPFAM" id="SSF74650">
    <property type="entry name" value="Galactose mutarotase-like"/>
    <property type="match status" value="1"/>
</dbReference>
<keyword evidence="8" id="KW-0106">Calcium</keyword>
<evidence type="ECO:0000256" key="4">
    <source>
        <dbReference type="ARBA" id="ARBA00006206"/>
    </source>
</evidence>
<reference evidence="12 13" key="1">
    <citation type="submission" date="2023-09" db="EMBL/GenBank/DDBJ databases">
        <authorList>
            <person name="Rey-Velasco X."/>
        </authorList>
    </citation>
    <scope>NUCLEOTIDE SEQUENCE [LARGE SCALE GENOMIC DNA]</scope>
    <source>
        <strain evidence="12 13">F225</strain>
    </source>
</reference>
<dbReference type="InterPro" id="IPR008183">
    <property type="entry name" value="Aldose_1/G6P_1-epimerase"/>
</dbReference>
<evidence type="ECO:0000313" key="13">
    <source>
        <dbReference type="Proteomes" id="UP001253848"/>
    </source>
</evidence>
<dbReference type="InterPro" id="IPR011013">
    <property type="entry name" value="Gal_mutarotase_sf_dom"/>
</dbReference>
<comment type="subunit">
    <text evidence="5">Monomer.</text>
</comment>
<dbReference type="Proteomes" id="UP001253848">
    <property type="component" value="Unassembled WGS sequence"/>
</dbReference>
<comment type="similarity">
    <text evidence="4 11">Belongs to the aldose epimerase family.</text>
</comment>
<sequence>MEQIEQKDLKLIKLRNNNQTEVGILNLGATLFSIKMDDSSGKRVNVIVSPKRPEDFLTASYKDHNKLFGASIGRFAGRISKGEFSIGNEKYELPQQNGEHLHGGAEGFQYKLWHVEEETSGKNPSVTLSYLSNDGEEGYPGNLKVQVNYTLSEDDKLSITYTAETDRNTIVNLTNHAYFNLNGEGSVSDHFLFINADKILKIDEKNLPTGDLVNLPKNPKNFGSNKLIGNRVLNDAYVLNSDDQEVSARLFSPMTGIKMEMRTNQSAIIAYAPEELPSSLSYQTSISKEYPSICLEAQNFPDAPHFRNFPSSQLAPGEKYINEISLSFSVKK</sequence>
<evidence type="ECO:0000256" key="1">
    <source>
        <dbReference type="ARBA" id="ARBA00001614"/>
    </source>
</evidence>
<dbReference type="PANTHER" id="PTHR10091:SF0">
    <property type="entry name" value="GALACTOSE MUTAROTASE"/>
    <property type="match status" value="1"/>
</dbReference>
<evidence type="ECO:0000256" key="5">
    <source>
        <dbReference type="ARBA" id="ARBA00011245"/>
    </source>
</evidence>
<evidence type="ECO:0000256" key="10">
    <source>
        <dbReference type="ARBA" id="ARBA00023277"/>
    </source>
</evidence>
<accession>A0ABU3DSF0</accession>
<dbReference type="PROSITE" id="PS00545">
    <property type="entry name" value="ALDOSE_1_EPIMERASE"/>
    <property type="match status" value="1"/>
</dbReference>
<dbReference type="InterPro" id="IPR018052">
    <property type="entry name" value="Ald1_epimerase_CS"/>
</dbReference>
<dbReference type="GO" id="GO:0016853">
    <property type="term" value="F:isomerase activity"/>
    <property type="evidence" value="ECO:0007669"/>
    <property type="project" value="UniProtKB-KW"/>
</dbReference>
<dbReference type="InterPro" id="IPR047215">
    <property type="entry name" value="Galactose_mutarotase-like"/>
</dbReference>
<gene>
    <name evidence="12" type="ORF">RM541_09695</name>
</gene>
<comment type="pathway">
    <text evidence="3 11">Carbohydrate metabolism; hexose metabolism.</text>
</comment>